<dbReference type="CDD" id="cd04333">
    <property type="entry name" value="ProX_deacylase"/>
    <property type="match status" value="1"/>
</dbReference>
<dbReference type="PANTHER" id="PTHR30411">
    <property type="entry name" value="CYTOPLASMIC PROTEIN"/>
    <property type="match status" value="1"/>
</dbReference>
<reference evidence="2 3" key="1">
    <citation type="submission" date="2022-01" db="EMBL/GenBank/DDBJ databases">
        <title>Desulfofustis limnae sp. nov., a novel mesophilic sulfate-reducing bacterium isolated from marsh soil.</title>
        <authorList>
            <person name="Watanabe M."/>
            <person name="Takahashi A."/>
            <person name="Kojima H."/>
            <person name="Fukui M."/>
        </authorList>
    </citation>
    <scope>NUCLEOTIDE SEQUENCE [LARGE SCALE GENOMIC DNA]</scope>
    <source>
        <strain evidence="2 3">PPLL</strain>
    </source>
</reference>
<organism evidence="2 3">
    <name type="scientific">Desulfofustis limnaeus</name>
    <dbReference type="NCBI Taxonomy" id="2740163"/>
    <lineage>
        <taxon>Bacteria</taxon>
        <taxon>Pseudomonadati</taxon>
        <taxon>Thermodesulfobacteriota</taxon>
        <taxon>Desulfobulbia</taxon>
        <taxon>Desulfobulbales</taxon>
        <taxon>Desulfocapsaceae</taxon>
        <taxon>Desulfofustis</taxon>
    </lineage>
</organism>
<accession>A0ABN6M4E6</accession>
<dbReference type="Proteomes" id="UP000830055">
    <property type="component" value="Chromosome"/>
</dbReference>
<dbReference type="InterPro" id="IPR007214">
    <property type="entry name" value="YbaK/aa-tRNA-synth-assoc-dom"/>
</dbReference>
<feature type="domain" description="YbaK/aminoacyl-tRNA synthetase-associated" evidence="1">
    <location>
        <begin position="37"/>
        <end position="152"/>
    </location>
</feature>
<name>A0ABN6M4E6_9BACT</name>
<gene>
    <name evidence="2" type="ORF">DPPLL_21110</name>
</gene>
<evidence type="ECO:0000259" key="1">
    <source>
        <dbReference type="Pfam" id="PF04073"/>
    </source>
</evidence>
<dbReference type="PANTHER" id="PTHR30411:SF1">
    <property type="entry name" value="CYTOPLASMIC PROTEIN"/>
    <property type="match status" value="1"/>
</dbReference>
<dbReference type="RefSeq" id="WP_284151160.1">
    <property type="nucleotide sequence ID" value="NZ_AP025516.1"/>
</dbReference>
<proteinExistence type="predicted"/>
<evidence type="ECO:0000313" key="3">
    <source>
        <dbReference type="Proteomes" id="UP000830055"/>
    </source>
</evidence>
<evidence type="ECO:0000313" key="2">
    <source>
        <dbReference type="EMBL" id="BDD87746.1"/>
    </source>
</evidence>
<keyword evidence="3" id="KW-1185">Reference proteome</keyword>
<sequence>MPGTQTETTLPASAQRVQDHLHQNGFACTVFLLPHSTRTAAEAATAMACQVAQIAKSLVFRNLDTNQPVLIIASGAHRVDITKIEHQTGLRLGKAEGTYVKERVGFAIGGIPPVAHATPLVTILDTTLQSYDQLWAAAGTPHALFRLTPDQLALMTGGTWLEVAEQVGS</sequence>
<dbReference type="Pfam" id="PF04073">
    <property type="entry name" value="tRNA_edit"/>
    <property type="match status" value="1"/>
</dbReference>
<dbReference type="SUPFAM" id="SSF55826">
    <property type="entry name" value="YbaK/ProRS associated domain"/>
    <property type="match status" value="1"/>
</dbReference>
<dbReference type="EMBL" id="AP025516">
    <property type="protein sequence ID" value="BDD87746.1"/>
    <property type="molecule type" value="Genomic_DNA"/>
</dbReference>
<dbReference type="Gene3D" id="3.90.960.10">
    <property type="entry name" value="YbaK/aminoacyl-tRNA synthetase-associated domain"/>
    <property type="match status" value="1"/>
</dbReference>
<dbReference type="InterPro" id="IPR036754">
    <property type="entry name" value="YbaK/aa-tRNA-synt-asso_dom_sf"/>
</dbReference>
<protein>
    <submittedName>
        <fullName evidence="2">Cys-tRNA(Pro)/cys-tRNA(Cys) deacylase</fullName>
    </submittedName>
</protein>